<dbReference type="InterPro" id="IPR019396">
    <property type="entry name" value="TM_Fragile-X-F-assoc"/>
</dbReference>
<dbReference type="PANTHER" id="PTHR13568:SF9">
    <property type="entry name" value="TRANSMEMBRANE PROTEIN 203"/>
    <property type="match status" value="1"/>
</dbReference>
<proteinExistence type="predicted"/>
<dbReference type="Pfam" id="PF10269">
    <property type="entry name" value="Tmemb_185A"/>
    <property type="match status" value="1"/>
</dbReference>
<feature type="transmembrane region" description="Helical" evidence="1">
    <location>
        <begin position="45"/>
        <end position="72"/>
    </location>
</feature>
<keyword evidence="1" id="KW-0472">Membrane</keyword>
<evidence type="ECO:0000313" key="2">
    <source>
        <dbReference type="EMBL" id="CAL8141301.1"/>
    </source>
</evidence>
<comment type="caution">
    <text evidence="2">The sequence shown here is derived from an EMBL/GenBank/DDBJ whole genome shotgun (WGS) entry which is preliminary data.</text>
</comment>
<keyword evidence="1" id="KW-0812">Transmembrane</keyword>
<protein>
    <recommendedName>
        <fullName evidence="4">Transmembrane protein</fullName>
    </recommendedName>
</protein>
<dbReference type="CDD" id="cd22816">
    <property type="entry name" value="TMEM203"/>
    <property type="match status" value="1"/>
</dbReference>
<feature type="transmembrane region" description="Helical" evidence="1">
    <location>
        <begin position="84"/>
        <end position="100"/>
    </location>
</feature>
<keyword evidence="1" id="KW-1133">Transmembrane helix</keyword>
<dbReference type="Proteomes" id="UP001642540">
    <property type="component" value="Unassembled WGS sequence"/>
</dbReference>
<evidence type="ECO:0000313" key="3">
    <source>
        <dbReference type="Proteomes" id="UP001642540"/>
    </source>
</evidence>
<dbReference type="PANTHER" id="PTHR13568">
    <property type="entry name" value="FAM11A, B PROTEIN"/>
    <property type="match status" value="1"/>
</dbReference>
<evidence type="ECO:0000256" key="1">
    <source>
        <dbReference type="SAM" id="Phobius"/>
    </source>
</evidence>
<reference evidence="2 3" key="1">
    <citation type="submission" date="2024-08" db="EMBL/GenBank/DDBJ databases">
        <authorList>
            <person name="Cucini C."/>
            <person name="Frati F."/>
        </authorList>
    </citation>
    <scope>NUCLEOTIDE SEQUENCE [LARGE SCALE GENOMIC DNA]</scope>
</reference>
<dbReference type="EMBL" id="CAXLJM020000146">
    <property type="protein sequence ID" value="CAL8141301.1"/>
    <property type="molecule type" value="Genomic_DNA"/>
</dbReference>
<evidence type="ECO:0008006" key="4">
    <source>
        <dbReference type="Google" id="ProtNLM"/>
    </source>
</evidence>
<organism evidence="2 3">
    <name type="scientific">Orchesella dallaii</name>
    <dbReference type="NCBI Taxonomy" id="48710"/>
    <lineage>
        <taxon>Eukaryota</taxon>
        <taxon>Metazoa</taxon>
        <taxon>Ecdysozoa</taxon>
        <taxon>Arthropoda</taxon>
        <taxon>Hexapoda</taxon>
        <taxon>Collembola</taxon>
        <taxon>Entomobryomorpha</taxon>
        <taxon>Entomobryoidea</taxon>
        <taxon>Orchesellidae</taxon>
        <taxon>Orchesellinae</taxon>
        <taxon>Orchesella</taxon>
    </lineage>
</organism>
<sequence>MFFNLQELGQWLGVTAYEIWIWLTSLAVFTVLLSLKLDGNMDFSWWVVFSPLFIGDALNAYFVVTVFIRMYIAKRVRPASLRTLWSLLQLVLVFLFEYLLCWKLTDSTQFEYSEVMAPLFILSQFIMIRACQLH</sequence>
<accession>A0ABP1S209</accession>
<keyword evidence="3" id="KW-1185">Reference proteome</keyword>
<feature type="transmembrane region" description="Helical" evidence="1">
    <location>
        <begin position="12"/>
        <end position="33"/>
    </location>
</feature>
<gene>
    <name evidence="2" type="ORF">ODALV1_LOCUS28657</name>
</gene>
<name>A0ABP1S209_9HEXA</name>